<evidence type="ECO:0000256" key="3">
    <source>
        <dbReference type="ARBA" id="ARBA00023027"/>
    </source>
</evidence>
<dbReference type="PRINTS" id="PR00081">
    <property type="entry name" value="GDHRDH"/>
</dbReference>
<evidence type="ECO:0000256" key="2">
    <source>
        <dbReference type="ARBA" id="ARBA00023002"/>
    </source>
</evidence>
<dbReference type="InterPro" id="IPR002347">
    <property type="entry name" value="SDR_fam"/>
</dbReference>
<evidence type="ECO:0000259" key="4">
    <source>
        <dbReference type="SMART" id="SM00822"/>
    </source>
</evidence>
<dbReference type="EC" id="1.1.1.47" evidence="5"/>
<keyword evidence="3" id="KW-0520">NAD</keyword>
<evidence type="ECO:0000313" key="6">
    <source>
        <dbReference type="Proteomes" id="UP000604475"/>
    </source>
</evidence>
<dbReference type="PANTHER" id="PTHR24321">
    <property type="entry name" value="DEHYDROGENASES, SHORT CHAIN"/>
    <property type="match status" value="1"/>
</dbReference>
<comment type="caution">
    <text evidence="5">The sequence shown here is derived from an EMBL/GenBank/DDBJ whole genome shotgun (WGS) entry which is preliminary data.</text>
</comment>
<accession>A0A937UTI1</accession>
<keyword evidence="2 5" id="KW-0560">Oxidoreductase</keyword>
<dbReference type="PRINTS" id="PR00080">
    <property type="entry name" value="SDRFAMILY"/>
</dbReference>
<gene>
    <name evidence="5" type="ORF">I7412_23325</name>
</gene>
<dbReference type="SUPFAM" id="SSF51735">
    <property type="entry name" value="NAD(P)-binding Rossmann-fold domains"/>
    <property type="match status" value="1"/>
</dbReference>
<comment type="similarity">
    <text evidence="1">Belongs to the short-chain dehydrogenases/reductases (SDR) family.</text>
</comment>
<dbReference type="GO" id="GO:0047936">
    <property type="term" value="F:glucose 1-dehydrogenase [NAD(P)+] activity"/>
    <property type="evidence" value="ECO:0007669"/>
    <property type="project" value="UniProtKB-EC"/>
</dbReference>
<dbReference type="SMART" id="SM00822">
    <property type="entry name" value="PKS_KR"/>
    <property type="match status" value="1"/>
</dbReference>
<dbReference type="PANTHER" id="PTHR24321:SF8">
    <property type="entry name" value="ESTRADIOL 17-BETA-DEHYDROGENASE 8-RELATED"/>
    <property type="match status" value="1"/>
</dbReference>
<dbReference type="Pfam" id="PF13561">
    <property type="entry name" value="adh_short_C2"/>
    <property type="match status" value="1"/>
</dbReference>
<dbReference type="AlphaFoldDB" id="A0A937UTI1"/>
<protein>
    <submittedName>
        <fullName evidence="5">Glucose 1-dehydrogenase</fullName>
        <ecNumber evidence="5">1.1.1.47</ecNumber>
    </submittedName>
</protein>
<organism evidence="5 6">
    <name type="scientific">Frankia nepalensis</name>
    <dbReference type="NCBI Taxonomy" id="1836974"/>
    <lineage>
        <taxon>Bacteria</taxon>
        <taxon>Bacillati</taxon>
        <taxon>Actinomycetota</taxon>
        <taxon>Actinomycetes</taxon>
        <taxon>Frankiales</taxon>
        <taxon>Frankiaceae</taxon>
        <taxon>Frankia</taxon>
    </lineage>
</organism>
<dbReference type="RefSeq" id="WP_202999415.1">
    <property type="nucleotide sequence ID" value="NZ_JADWYU010000085.1"/>
</dbReference>
<dbReference type="InterPro" id="IPR036291">
    <property type="entry name" value="NAD(P)-bd_dom_sf"/>
</dbReference>
<sequence>MSPAGPGAAGTGEGLDGKVVLVSGAARGQGEAEARLLVARGARVVLGDVLDEQGEAVAADLGDDARYLRLDVADPNHWAGAVDHAVAAFGRLDAVVNNAGIVRTGLIEDTALDDYLAVVQVNQVGCFLGMRAAIAPLRDTGGGSIVNVSSTAGIEGVPGVVAYVASKFAIRGMTKTAALELGRYGIRVNSVHPGTIDTPMVDAPEFAGVDKEAVFAALPVPRIGRPADVAEMVAFLVSDRASYCSGAEFVVDGGALAGSPMNIS</sequence>
<dbReference type="FunFam" id="3.40.50.720:FF:000084">
    <property type="entry name" value="Short-chain dehydrogenase reductase"/>
    <property type="match status" value="1"/>
</dbReference>
<proteinExistence type="inferred from homology"/>
<dbReference type="NCBIfam" id="NF005559">
    <property type="entry name" value="PRK07231.1"/>
    <property type="match status" value="1"/>
</dbReference>
<dbReference type="Gene3D" id="3.40.50.720">
    <property type="entry name" value="NAD(P)-binding Rossmann-like Domain"/>
    <property type="match status" value="1"/>
</dbReference>
<name>A0A937UTI1_9ACTN</name>
<evidence type="ECO:0000256" key="1">
    <source>
        <dbReference type="ARBA" id="ARBA00006484"/>
    </source>
</evidence>
<feature type="domain" description="Ketoreductase" evidence="4">
    <location>
        <begin position="18"/>
        <end position="199"/>
    </location>
</feature>
<dbReference type="PROSITE" id="PS00061">
    <property type="entry name" value="ADH_SHORT"/>
    <property type="match status" value="1"/>
</dbReference>
<reference evidence="5" key="1">
    <citation type="submission" date="2020-12" db="EMBL/GenBank/DDBJ databases">
        <title>Genomic characterization of non-nitrogen-fixing Frankia strains.</title>
        <authorList>
            <person name="Carlos-Shanley C."/>
            <person name="Guerra T."/>
            <person name="Hahn D."/>
        </authorList>
    </citation>
    <scope>NUCLEOTIDE SEQUENCE</scope>
    <source>
        <strain evidence="5">CN6</strain>
    </source>
</reference>
<evidence type="ECO:0000313" key="5">
    <source>
        <dbReference type="EMBL" id="MBL7630046.1"/>
    </source>
</evidence>
<dbReference type="InterPro" id="IPR057326">
    <property type="entry name" value="KR_dom"/>
</dbReference>
<dbReference type="InterPro" id="IPR020904">
    <property type="entry name" value="Sc_DH/Rdtase_CS"/>
</dbReference>
<dbReference type="Proteomes" id="UP000604475">
    <property type="component" value="Unassembled WGS sequence"/>
</dbReference>
<keyword evidence="6" id="KW-1185">Reference proteome</keyword>
<dbReference type="EMBL" id="JAEACQ010000242">
    <property type="protein sequence ID" value="MBL7630046.1"/>
    <property type="molecule type" value="Genomic_DNA"/>
</dbReference>